<gene>
    <name evidence="2" type="ORF">GSLYS_00021781001</name>
</gene>
<protein>
    <submittedName>
        <fullName evidence="2">Uncharacterized protein</fullName>
    </submittedName>
</protein>
<accession>A0AAV2IU65</accession>
<feature type="compositionally biased region" description="Polar residues" evidence="1">
    <location>
        <begin position="1"/>
        <end position="10"/>
    </location>
</feature>
<feature type="compositionally biased region" description="Basic residues" evidence="1">
    <location>
        <begin position="17"/>
        <end position="29"/>
    </location>
</feature>
<dbReference type="AlphaFoldDB" id="A0AAV2IU65"/>
<dbReference type="EMBL" id="CAXITT010001363">
    <property type="protein sequence ID" value="CAL1548464.1"/>
    <property type="molecule type" value="Genomic_DNA"/>
</dbReference>
<evidence type="ECO:0000313" key="2">
    <source>
        <dbReference type="EMBL" id="CAL1548464.1"/>
    </source>
</evidence>
<keyword evidence="3" id="KW-1185">Reference proteome</keyword>
<organism evidence="2 3">
    <name type="scientific">Lymnaea stagnalis</name>
    <name type="common">Great pond snail</name>
    <name type="synonym">Helix stagnalis</name>
    <dbReference type="NCBI Taxonomy" id="6523"/>
    <lineage>
        <taxon>Eukaryota</taxon>
        <taxon>Metazoa</taxon>
        <taxon>Spiralia</taxon>
        <taxon>Lophotrochozoa</taxon>
        <taxon>Mollusca</taxon>
        <taxon>Gastropoda</taxon>
        <taxon>Heterobranchia</taxon>
        <taxon>Euthyneura</taxon>
        <taxon>Panpulmonata</taxon>
        <taxon>Hygrophila</taxon>
        <taxon>Lymnaeoidea</taxon>
        <taxon>Lymnaeidae</taxon>
        <taxon>Lymnaea</taxon>
    </lineage>
</organism>
<comment type="caution">
    <text evidence="2">The sequence shown here is derived from an EMBL/GenBank/DDBJ whole genome shotgun (WGS) entry which is preliminary data.</text>
</comment>
<feature type="region of interest" description="Disordered" evidence="1">
    <location>
        <begin position="1"/>
        <end position="45"/>
    </location>
</feature>
<evidence type="ECO:0000313" key="3">
    <source>
        <dbReference type="Proteomes" id="UP001497497"/>
    </source>
</evidence>
<dbReference type="Proteomes" id="UP001497497">
    <property type="component" value="Unassembled WGS sequence"/>
</dbReference>
<sequence>MSLSSLNSHGLTGANAPRKRHLKKPRPLRSTHAPDESLETKNSSIMLERRVGASDLMEQEMTLDFDHNQNFAHFGYIMTTLRTGAGEDLILTGQSLKTILEAYRILCKGLDATLVKIESVPKNDASTDPISTSPPYPNSMFTDHEESIEEMLKEDIPVTGICYSKQELLQYSLLKLSKRSPPNWNVLTHVHPLCCLPANQVTTYFDPSQFRLHDGNFAVMYMQTQRHD</sequence>
<evidence type="ECO:0000256" key="1">
    <source>
        <dbReference type="SAM" id="MobiDB-lite"/>
    </source>
</evidence>
<reference evidence="2 3" key="1">
    <citation type="submission" date="2024-04" db="EMBL/GenBank/DDBJ databases">
        <authorList>
            <consortium name="Genoscope - CEA"/>
            <person name="William W."/>
        </authorList>
    </citation>
    <scope>NUCLEOTIDE SEQUENCE [LARGE SCALE GENOMIC DNA]</scope>
</reference>
<proteinExistence type="predicted"/>
<name>A0AAV2IU65_LYMST</name>